<keyword evidence="2" id="KW-1003">Cell membrane</keyword>
<keyword evidence="4 6" id="KW-1133">Transmembrane helix</keyword>
<dbReference type="Pfam" id="PF01292">
    <property type="entry name" value="Ni_hydr_CYTB"/>
    <property type="match status" value="1"/>
</dbReference>
<comment type="caution">
    <text evidence="8">The sequence shown here is derived from an EMBL/GenBank/DDBJ whole genome shotgun (WGS) entry which is preliminary data.</text>
</comment>
<gene>
    <name evidence="8" type="ORF">ACEUDJ_18585</name>
</gene>
<organism evidence="8 9">
    <name type="scientific">Aeromonas bivalvium</name>
    <dbReference type="NCBI Taxonomy" id="440079"/>
    <lineage>
        <taxon>Bacteria</taxon>
        <taxon>Pseudomonadati</taxon>
        <taxon>Pseudomonadota</taxon>
        <taxon>Gammaproteobacteria</taxon>
        <taxon>Aeromonadales</taxon>
        <taxon>Aeromonadaceae</taxon>
        <taxon>Aeromonas</taxon>
    </lineage>
</organism>
<dbReference type="Proteomes" id="UP001630969">
    <property type="component" value="Unassembled WGS sequence"/>
</dbReference>
<sequence>MPSRRADPFRWDPLVRLTHWGLAVACIANLWLNESGEEWHEWLGYLAMSLIGLRLLWGLTLARGDARLGALLPSREDFRQQAREMRERLPASPGHHGSGKLAVWAIWLTVLATGFTGWFQNTELGFELEAYDWHTWCTWGLQGLIALHLTALVFTSWRQRSNLLRRMLPGKAH</sequence>
<evidence type="ECO:0000313" key="9">
    <source>
        <dbReference type="Proteomes" id="UP001630969"/>
    </source>
</evidence>
<feature type="transmembrane region" description="Helical" evidence="6">
    <location>
        <begin position="101"/>
        <end position="119"/>
    </location>
</feature>
<dbReference type="SUPFAM" id="SSF81342">
    <property type="entry name" value="Transmembrane di-heme cytochromes"/>
    <property type="match status" value="1"/>
</dbReference>
<evidence type="ECO:0000313" key="8">
    <source>
        <dbReference type="EMBL" id="MFM4894853.1"/>
    </source>
</evidence>
<evidence type="ECO:0000256" key="5">
    <source>
        <dbReference type="ARBA" id="ARBA00023136"/>
    </source>
</evidence>
<keyword evidence="9" id="KW-1185">Reference proteome</keyword>
<dbReference type="Gene3D" id="1.20.950.20">
    <property type="entry name" value="Transmembrane di-heme cytochromes, Chain C"/>
    <property type="match status" value="1"/>
</dbReference>
<proteinExistence type="predicted"/>
<evidence type="ECO:0000256" key="4">
    <source>
        <dbReference type="ARBA" id="ARBA00022989"/>
    </source>
</evidence>
<keyword evidence="5 6" id="KW-0472">Membrane</keyword>
<dbReference type="PANTHER" id="PTHR30485:SF2">
    <property type="entry name" value="BLL0597 PROTEIN"/>
    <property type="match status" value="1"/>
</dbReference>
<dbReference type="GeneID" id="97222149"/>
<protein>
    <submittedName>
        <fullName evidence="8">Cytochrome b/b6 domain-containing protein</fullName>
    </submittedName>
</protein>
<evidence type="ECO:0000256" key="3">
    <source>
        <dbReference type="ARBA" id="ARBA00022692"/>
    </source>
</evidence>
<evidence type="ECO:0000256" key="1">
    <source>
        <dbReference type="ARBA" id="ARBA00004651"/>
    </source>
</evidence>
<feature type="transmembrane region" description="Helical" evidence="6">
    <location>
        <begin position="44"/>
        <end position="62"/>
    </location>
</feature>
<dbReference type="EMBL" id="JBGXBU010000011">
    <property type="protein sequence ID" value="MFM4894853.1"/>
    <property type="molecule type" value="Genomic_DNA"/>
</dbReference>
<feature type="transmembrane region" description="Helical" evidence="6">
    <location>
        <begin position="139"/>
        <end position="157"/>
    </location>
</feature>
<accession>A0ABW9GUM6</accession>
<reference evidence="8 9" key="1">
    <citation type="submission" date="2024-09" db="EMBL/GenBank/DDBJ databases">
        <title>Aeromonas strains Genome sequencing and assembly.</title>
        <authorList>
            <person name="Hu X."/>
            <person name="Tang B."/>
        </authorList>
    </citation>
    <scope>NUCLEOTIDE SEQUENCE [LARGE SCALE GENOMIC DNA]</scope>
    <source>
        <strain evidence="8 9">NB23SCDHY001</strain>
    </source>
</reference>
<dbReference type="InterPro" id="IPR016174">
    <property type="entry name" value="Di-haem_cyt_TM"/>
</dbReference>
<name>A0ABW9GUM6_9GAMM</name>
<dbReference type="PANTHER" id="PTHR30485">
    <property type="entry name" value="NI/FE-HYDROGENASE 1 B-TYPE CYTOCHROME SUBUNIT"/>
    <property type="match status" value="1"/>
</dbReference>
<keyword evidence="3 6" id="KW-0812">Transmembrane</keyword>
<dbReference type="RefSeq" id="WP_041995376.1">
    <property type="nucleotide sequence ID" value="NZ_CDBT01000016.1"/>
</dbReference>
<evidence type="ECO:0000256" key="6">
    <source>
        <dbReference type="SAM" id="Phobius"/>
    </source>
</evidence>
<dbReference type="InterPro" id="IPR011577">
    <property type="entry name" value="Cyt_b561_bac/Ni-Hgenase"/>
</dbReference>
<comment type="subcellular location">
    <subcellularLocation>
        <location evidence="1">Cell membrane</location>
        <topology evidence="1">Multi-pass membrane protein</topology>
    </subcellularLocation>
</comment>
<evidence type="ECO:0000259" key="7">
    <source>
        <dbReference type="Pfam" id="PF01292"/>
    </source>
</evidence>
<evidence type="ECO:0000256" key="2">
    <source>
        <dbReference type="ARBA" id="ARBA00022475"/>
    </source>
</evidence>
<feature type="transmembrane region" description="Helical" evidence="6">
    <location>
        <begin position="14"/>
        <end position="32"/>
    </location>
</feature>
<feature type="domain" description="Cytochrome b561 bacterial/Ni-hydrogenase" evidence="7">
    <location>
        <begin position="10"/>
        <end position="170"/>
    </location>
</feature>
<dbReference type="InterPro" id="IPR051542">
    <property type="entry name" value="Hydrogenase_cytochrome"/>
</dbReference>